<proteinExistence type="predicted"/>
<organism evidence="1 2">
    <name type="scientific">Heliocybe sulcata</name>
    <dbReference type="NCBI Taxonomy" id="5364"/>
    <lineage>
        <taxon>Eukaryota</taxon>
        <taxon>Fungi</taxon>
        <taxon>Dikarya</taxon>
        <taxon>Basidiomycota</taxon>
        <taxon>Agaricomycotina</taxon>
        <taxon>Agaricomycetes</taxon>
        <taxon>Gloeophyllales</taxon>
        <taxon>Gloeophyllaceae</taxon>
        <taxon>Heliocybe</taxon>
    </lineage>
</organism>
<protein>
    <submittedName>
        <fullName evidence="1">Uncharacterized protein</fullName>
    </submittedName>
</protein>
<reference evidence="1 2" key="1">
    <citation type="journal article" date="2019" name="Nat. Ecol. Evol.">
        <title>Megaphylogeny resolves global patterns of mushroom evolution.</title>
        <authorList>
            <person name="Varga T."/>
            <person name="Krizsan K."/>
            <person name="Foldi C."/>
            <person name="Dima B."/>
            <person name="Sanchez-Garcia M."/>
            <person name="Sanchez-Ramirez S."/>
            <person name="Szollosi G.J."/>
            <person name="Szarkandi J.G."/>
            <person name="Papp V."/>
            <person name="Albert L."/>
            <person name="Andreopoulos W."/>
            <person name="Angelini C."/>
            <person name="Antonin V."/>
            <person name="Barry K.W."/>
            <person name="Bougher N.L."/>
            <person name="Buchanan P."/>
            <person name="Buyck B."/>
            <person name="Bense V."/>
            <person name="Catcheside P."/>
            <person name="Chovatia M."/>
            <person name="Cooper J."/>
            <person name="Damon W."/>
            <person name="Desjardin D."/>
            <person name="Finy P."/>
            <person name="Geml J."/>
            <person name="Haridas S."/>
            <person name="Hughes K."/>
            <person name="Justo A."/>
            <person name="Karasinski D."/>
            <person name="Kautmanova I."/>
            <person name="Kiss B."/>
            <person name="Kocsube S."/>
            <person name="Kotiranta H."/>
            <person name="LaButti K.M."/>
            <person name="Lechner B.E."/>
            <person name="Liimatainen K."/>
            <person name="Lipzen A."/>
            <person name="Lukacs Z."/>
            <person name="Mihaltcheva S."/>
            <person name="Morgado L.N."/>
            <person name="Niskanen T."/>
            <person name="Noordeloos M.E."/>
            <person name="Ohm R.A."/>
            <person name="Ortiz-Santana B."/>
            <person name="Ovrebo C."/>
            <person name="Racz N."/>
            <person name="Riley R."/>
            <person name="Savchenko A."/>
            <person name="Shiryaev A."/>
            <person name="Soop K."/>
            <person name="Spirin V."/>
            <person name="Szebenyi C."/>
            <person name="Tomsovsky M."/>
            <person name="Tulloss R.E."/>
            <person name="Uehling J."/>
            <person name="Grigoriev I.V."/>
            <person name="Vagvolgyi C."/>
            <person name="Papp T."/>
            <person name="Martin F.M."/>
            <person name="Miettinen O."/>
            <person name="Hibbett D.S."/>
            <person name="Nagy L.G."/>
        </authorList>
    </citation>
    <scope>NUCLEOTIDE SEQUENCE [LARGE SCALE GENOMIC DNA]</scope>
    <source>
        <strain evidence="1 2">OMC1185</strain>
    </source>
</reference>
<evidence type="ECO:0000313" key="1">
    <source>
        <dbReference type="EMBL" id="TFK46135.1"/>
    </source>
</evidence>
<dbReference type="AlphaFoldDB" id="A0A5C3MN20"/>
<dbReference type="Proteomes" id="UP000305948">
    <property type="component" value="Unassembled WGS sequence"/>
</dbReference>
<accession>A0A5C3MN20</accession>
<gene>
    <name evidence="1" type="ORF">OE88DRAFT_1648849</name>
</gene>
<sequence length="230" mass="25244">MSFHVLTPAESSVILVAQQYADYPTQAQAAWLTSHKKTNGDLCKSVCDEGQTRVRGHNDKTVDGAVGGNADHRRDELAHKSVLSWGTECVEARQEELEIEGFARAALVNNGLGTGNGVLRVGQSERVELRPRDTVFETSLSETSIGSIATEGRDIDPLLPDKVKYLTSGDVPEFARRRQTRRSEGMGRDVSGIELAFDGKRSRTGLREKQIHKLLRVFNVGAVVDANNQD</sequence>
<evidence type="ECO:0000313" key="2">
    <source>
        <dbReference type="Proteomes" id="UP000305948"/>
    </source>
</evidence>
<dbReference type="EMBL" id="ML213533">
    <property type="protein sequence ID" value="TFK46135.1"/>
    <property type="molecule type" value="Genomic_DNA"/>
</dbReference>
<name>A0A5C3MN20_9AGAM</name>
<keyword evidence="2" id="KW-1185">Reference proteome</keyword>